<evidence type="ECO:0000256" key="2">
    <source>
        <dbReference type="RuleBase" id="RU000487"/>
    </source>
</evidence>
<feature type="domain" description="EF-hand" evidence="4">
    <location>
        <begin position="351"/>
        <end position="378"/>
    </location>
</feature>
<protein>
    <recommendedName>
        <fullName evidence="4">EF-hand domain-containing protein</fullName>
    </recommendedName>
</protein>
<dbReference type="Gene3D" id="3.90.640.10">
    <property type="entry name" value="Actin, Chain A, domain 4"/>
    <property type="match status" value="1"/>
</dbReference>
<accession>A0ABP0KI63</accession>
<keyword evidence="3" id="KW-0812">Transmembrane</keyword>
<evidence type="ECO:0000313" key="6">
    <source>
        <dbReference type="Proteomes" id="UP001642484"/>
    </source>
</evidence>
<dbReference type="SMART" id="SM00268">
    <property type="entry name" value="ACTIN"/>
    <property type="match status" value="1"/>
</dbReference>
<evidence type="ECO:0000259" key="4">
    <source>
        <dbReference type="PROSITE" id="PS50222"/>
    </source>
</evidence>
<dbReference type="SUPFAM" id="SSF53067">
    <property type="entry name" value="Actin-like ATPase domain"/>
    <property type="match status" value="2"/>
</dbReference>
<comment type="caution">
    <text evidence="5">The sequence shown here is derived from an EMBL/GenBank/DDBJ whole genome shotgun (WGS) entry which is preliminary data.</text>
</comment>
<keyword evidence="3" id="KW-1133">Transmembrane helix</keyword>
<dbReference type="Gene3D" id="3.30.420.40">
    <property type="match status" value="2"/>
</dbReference>
<dbReference type="PANTHER" id="PTHR11937">
    <property type="entry name" value="ACTIN"/>
    <property type="match status" value="1"/>
</dbReference>
<evidence type="ECO:0000256" key="3">
    <source>
        <dbReference type="SAM" id="Phobius"/>
    </source>
</evidence>
<dbReference type="InterPro" id="IPR004000">
    <property type="entry name" value="Actin"/>
</dbReference>
<dbReference type="EMBL" id="CAXAMN010008757">
    <property type="protein sequence ID" value="CAK9026393.1"/>
    <property type="molecule type" value="Genomic_DNA"/>
</dbReference>
<evidence type="ECO:0000313" key="5">
    <source>
        <dbReference type="EMBL" id="CAK9026393.1"/>
    </source>
</evidence>
<keyword evidence="3" id="KW-0472">Membrane</keyword>
<organism evidence="5 6">
    <name type="scientific">Durusdinium trenchii</name>
    <dbReference type="NCBI Taxonomy" id="1381693"/>
    <lineage>
        <taxon>Eukaryota</taxon>
        <taxon>Sar</taxon>
        <taxon>Alveolata</taxon>
        <taxon>Dinophyceae</taxon>
        <taxon>Suessiales</taxon>
        <taxon>Symbiodiniaceae</taxon>
        <taxon>Durusdinium</taxon>
    </lineage>
</organism>
<dbReference type="Proteomes" id="UP001642484">
    <property type="component" value="Unassembled WGS sequence"/>
</dbReference>
<comment type="catalytic activity">
    <reaction evidence="1">
        <text>ATP + H2O = ADP + phosphate + H(+)</text>
        <dbReference type="Rhea" id="RHEA:13065"/>
        <dbReference type="ChEBI" id="CHEBI:15377"/>
        <dbReference type="ChEBI" id="CHEBI:15378"/>
        <dbReference type="ChEBI" id="CHEBI:30616"/>
        <dbReference type="ChEBI" id="CHEBI:43474"/>
        <dbReference type="ChEBI" id="CHEBI:456216"/>
    </reaction>
</comment>
<dbReference type="PROSITE" id="PS50222">
    <property type="entry name" value="EF_HAND_2"/>
    <property type="match status" value="1"/>
</dbReference>
<evidence type="ECO:0000256" key="1">
    <source>
        <dbReference type="ARBA" id="ARBA00049360"/>
    </source>
</evidence>
<gene>
    <name evidence="5" type="ORF">CCMP2556_LOCUS16346</name>
</gene>
<dbReference type="SUPFAM" id="SSF47473">
    <property type="entry name" value="EF-hand"/>
    <property type="match status" value="1"/>
</dbReference>
<name>A0ABP0KI63_9DINO</name>
<reference evidence="5 6" key="1">
    <citation type="submission" date="2024-02" db="EMBL/GenBank/DDBJ databases">
        <authorList>
            <person name="Chen Y."/>
            <person name="Shah S."/>
            <person name="Dougan E. K."/>
            <person name="Thang M."/>
            <person name="Chan C."/>
        </authorList>
    </citation>
    <scope>NUCLEOTIDE SEQUENCE [LARGE SCALE GENOMIC DNA]</scope>
</reference>
<dbReference type="InterPro" id="IPR011992">
    <property type="entry name" value="EF-hand-dom_pair"/>
</dbReference>
<dbReference type="InterPro" id="IPR002048">
    <property type="entry name" value="EF_hand_dom"/>
</dbReference>
<dbReference type="Gene3D" id="1.10.238.10">
    <property type="entry name" value="EF-hand"/>
    <property type="match status" value="1"/>
</dbReference>
<dbReference type="PRINTS" id="PR00190">
    <property type="entry name" value="ACTIN"/>
</dbReference>
<dbReference type="Pfam" id="PF00022">
    <property type="entry name" value="Actin"/>
    <property type="match status" value="1"/>
</dbReference>
<proteinExistence type="inferred from homology"/>
<feature type="transmembrane region" description="Helical" evidence="3">
    <location>
        <begin position="168"/>
        <end position="186"/>
    </location>
</feature>
<sequence>MSLLSAPRLPARQLHATTPHRWTNPFLALADDMDSATEEKSKPKTTQGMLYVVLTPWLGFGIFLLSFPVLWWNERRATGRRGKRDPPAGSATVTGTVVSENEEKGEVTVKGTVHQEEGQSLLRNPEEAYQQVVEGFEDRQCSYACCRLVRLCFDSMPSLEGVGDVRTYFFRVFGVLMMFTGIDMMLGPTYFLLRGMWFFGFLIAAHLAFCACKTSFGQLLHHPDLLCAAPPWGDGCTGADVCGHQRSGDLLQRTLDRRPLALAALGTFRSTARSRFCSKQAERRTPIRSSAQIQCARGSLVGLAGLANDELRQLFGKLDPHGTGLLSEVQVDLALQSVGMHLPHEYSGLVAFHLFDFDLSGSIDFLEFLHMIGMAWRQEGPFKQLEGFPVTSLGKLERCDLMLLLCIFRARDTQLARSWLSESARSGSWWRAAGCGGEDLPRCIAPTERKEHLGKLVLSQGRVASWDELEKLWRDTYHQLRLLPHQHPVLLTDAPLTPKEDRERITQIMFESFNVPAMYLACTGALSLYAAGRTTGIALELGHGSSCAMPVYEGQNLQDYAKRSDVAGKQVTESLARMLATRGIAFGMEQRDIVRDIKEKVCSVVLDQASLRADVGRHFELPDGAVVSLGDEIHRGPELLFKPQAFGTRSLGIHEITWQSLQSLDLDVRQELSSNVVLSGGTSLLPQLPQRLTRELEQLMPELPVKVVANHERKYGVYLGASILSSLGTFQQNLISSADYEEMGPCIVHRRCA</sequence>
<dbReference type="InterPro" id="IPR043129">
    <property type="entry name" value="ATPase_NBD"/>
</dbReference>
<comment type="similarity">
    <text evidence="2">Belongs to the actin family.</text>
</comment>
<feature type="transmembrane region" description="Helical" evidence="3">
    <location>
        <begin position="49"/>
        <end position="72"/>
    </location>
</feature>
<keyword evidence="6" id="KW-1185">Reference proteome</keyword>